<gene>
    <name evidence="1" type="ORF">M8C81_21715</name>
</gene>
<protein>
    <submittedName>
        <fullName evidence="1">Uncharacterized protein</fullName>
    </submittedName>
</protein>
<sequence length="327" mass="35768">MNMMSNTDVEAFVESRFGQKKAKTLGHIGQGGENNKKGADFEGAYAVHTVCHIGATKTPAECANYRISCQEAAFVDDLCVREVTTGHKVNYQAKNSDGSAANWDAEMQNRFDIQAIIDADHHKAASWEQVLVVSSEAKAAANDARIPDEMRSFCRSEYFPYEYSSTALVMEHAPLREALSTLCGSPRLARMDAAFRLVLGQWHADNRNGRTVLDVLTKAKESSHPDIFGGFHPPEAAQMVAANDDPNTPPRWLTELLDRFQMGPVAVECTAFKVSYNGMEVKVAVNAAAPEPSKLSELRSPGEVLMLLMTVEAGMLADRQPTGGDQQ</sequence>
<reference evidence="1" key="2">
    <citation type="submission" date="2023-08" db="EMBL/GenBank/DDBJ databases">
        <title>Isolation, Identification, Denitrification Characteristics of A Highly Efficient Aerobic Denitrifying Bacterial Strain DS2.</title>
        <authorList>
            <person name="Wang H."/>
        </authorList>
    </citation>
    <scope>NUCLEOTIDE SEQUENCE</scope>
    <source>
        <strain evidence="1">DS2</strain>
    </source>
</reference>
<accession>A0AAW5HPV2</accession>
<reference evidence="1" key="1">
    <citation type="submission" date="2022-05" db="EMBL/GenBank/DDBJ databases">
        <authorList>
            <person name="Yi M."/>
        </authorList>
    </citation>
    <scope>NUCLEOTIDE SEQUENCE</scope>
    <source>
        <strain evidence="1">DS2</strain>
    </source>
</reference>
<dbReference type="RefSeq" id="WP_252461053.1">
    <property type="nucleotide sequence ID" value="NZ_JAMHFX010000218.1"/>
</dbReference>
<name>A0AAW5HPV2_PSEPU</name>
<dbReference type="AlphaFoldDB" id="A0AAW5HPV2"/>
<evidence type="ECO:0000313" key="2">
    <source>
        <dbReference type="Proteomes" id="UP001202943"/>
    </source>
</evidence>
<organism evidence="1 2">
    <name type="scientific">Pseudomonas putida</name>
    <name type="common">Arthrobacter siderocapsulatus</name>
    <dbReference type="NCBI Taxonomy" id="303"/>
    <lineage>
        <taxon>Bacteria</taxon>
        <taxon>Pseudomonadati</taxon>
        <taxon>Pseudomonadota</taxon>
        <taxon>Gammaproteobacteria</taxon>
        <taxon>Pseudomonadales</taxon>
        <taxon>Pseudomonadaceae</taxon>
        <taxon>Pseudomonas</taxon>
    </lineage>
</organism>
<dbReference type="EMBL" id="JAMHFX010000218">
    <property type="protein sequence ID" value="MCO1623224.1"/>
    <property type="molecule type" value="Genomic_DNA"/>
</dbReference>
<comment type="caution">
    <text evidence="1">The sequence shown here is derived from an EMBL/GenBank/DDBJ whole genome shotgun (WGS) entry which is preliminary data.</text>
</comment>
<proteinExistence type="predicted"/>
<evidence type="ECO:0000313" key="1">
    <source>
        <dbReference type="EMBL" id="MCO1623224.1"/>
    </source>
</evidence>
<dbReference type="Proteomes" id="UP001202943">
    <property type="component" value="Unassembled WGS sequence"/>
</dbReference>